<dbReference type="SUPFAM" id="SSF51726">
    <property type="entry name" value="UROD/MetE-like"/>
    <property type="match status" value="1"/>
</dbReference>
<accession>U2R1K8</accession>
<dbReference type="HOGENOM" id="CLU_1380705_0_0_11"/>
<evidence type="ECO:0000256" key="1">
    <source>
        <dbReference type="ARBA" id="ARBA00022737"/>
    </source>
</evidence>
<comment type="caution">
    <text evidence="3">The sequence shown here is derived from an EMBL/GenBank/DDBJ whole genome shotgun (WGS) entry which is preliminary data.</text>
</comment>
<dbReference type="PANTHER" id="PTHR30519">
    <property type="entry name" value="5-METHYLTETRAHYDROPTEROYLTRIGLUTAMATE--HOMOCYSTEINE METHYLTRANSFERASE"/>
    <property type="match status" value="1"/>
</dbReference>
<organism evidence="3 4">
    <name type="scientific">Leifsonia aquatica ATCC 14665</name>
    <dbReference type="NCBI Taxonomy" id="1358026"/>
    <lineage>
        <taxon>Bacteria</taxon>
        <taxon>Bacillati</taxon>
        <taxon>Actinomycetota</taxon>
        <taxon>Actinomycetes</taxon>
        <taxon>Micrococcales</taxon>
        <taxon>Microbacteriaceae</taxon>
        <taxon>Leifsonia</taxon>
    </lineage>
</organism>
<dbReference type="Proteomes" id="UP000016605">
    <property type="component" value="Unassembled WGS sequence"/>
</dbReference>
<protein>
    <submittedName>
        <fullName evidence="3">Cobalamin-independent synthase protein</fullName>
    </submittedName>
</protein>
<sequence length="198" mass="21414">RAATRERLAALGLGRDDAAIPESFSYYDQVLDAAVAVGAVPTRFAGLVGADGSVDLAGYFTIARGEGDNAPLEMTKWFDSNYHYLVPEIGPETDFRLASDSLVREFEEARDAGFVTRPVIVGPVTFLLLSKASDEAPEGFRPLSRLADLLPVYRELLARLGAAGAPWVQLDEPALVSESIEEPRAEVLEALRTAYADL</sequence>
<feature type="non-terminal residue" evidence="3">
    <location>
        <position position="1"/>
    </location>
</feature>
<proteinExistence type="predicted"/>
<dbReference type="EMBL" id="AWVQ01000801">
    <property type="protein sequence ID" value="ERK69170.1"/>
    <property type="molecule type" value="Genomic_DNA"/>
</dbReference>
<feature type="domain" description="Cobalamin-independent methionine synthase MetE N-terminal" evidence="2">
    <location>
        <begin position="20"/>
        <end position="197"/>
    </location>
</feature>
<feature type="non-terminal residue" evidence="3">
    <location>
        <position position="198"/>
    </location>
</feature>
<dbReference type="Gene3D" id="3.20.20.210">
    <property type="match status" value="1"/>
</dbReference>
<dbReference type="InterPro" id="IPR038071">
    <property type="entry name" value="UROD/MetE-like_sf"/>
</dbReference>
<evidence type="ECO:0000313" key="4">
    <source>
        <dbReference type="Proteomes" id="UP000016605"/>
    </source>
</evidence>
<name>U2R1K8_LEIAQ</name>
<evidence type="ECO:0000313" key="3">
    <source>
        <dbReference type="EMBL" id="ERK69170.1"/>
    </source>
</evidence>
<dbReference type="GO" id="GO:0008652">
    <property type="term" value="P:amino acid biosynthetic process"/>
    <property type="evidence" value="ECO:0007669"/>
    <property type="project" value="InterPro"/>
</dbReference>
<dbReference type="Pfam" id="PF08267">
    <property type="entry name" value="Meth_synt_1"/>
    <property type="match status" value="1"/>
</dbReference>
<dbReference type="InterPro" id="IPR013215">
    <property type="entry name" value="Cbl-indep_Met_Synth_N"/>
</dbReference>
<reference evidence="3 4" key="1">
    <citation type="submission" date="2013-08" db="EMBL/GenBank/DDBJ databases">
        <authorList>
            <person name="Weinstock G."/>
            <person name="Sodergren E."/>
            <person name="Wylie T."/>
            <person name="Fulton L."/>
            <person name="Fulton R."/>
            <person name="Fronick C."/>
            <person name="O'Laughlin M."/>
            <person name="Godfrey J."/>
            <person name="Miner T."/>
            <person name="Herter B."/>
            <person name="Appelbaum E."/>
            <person name="Cordes M."/>
            <person name="Lek S."/>
            <person name="Wollam A."/>
            <person name="Pepin K.H."/>
            <person name="Palsikar V.B."/>
            <person name="Mitreva M."/>
            <person name="Wilson R.K."/>
        </authorList>
    </citation>
    <scope>NUCLEOTIDE SEQUENCE [LARGE SCALE GENOMIC DNA]</scope>
    <source>
        <strain evidence="3 4">ATCC 14665</strain>
    </source>
</reference>
<keyword evidence="1" id="KW-0677">Repeat</keyword>
<gene>
    <name evidence="3" type="ORF">N136_04509</name>
</gene>
<dbReference type="GO" id="GO:0008270">
    <property type="term" value="F:zinc ion binding"/>
    <property type="evidence" value="ECO:0007669"/>
    <property type="project" value="InterPro"/>
</dbReference>
<evidence type="ECO:0000259" key="2">
    <source>
        <dbReference type="Pfam" id="PF08267"/>
    </source>
</evidence>
<dbReference type="GO" id="GO:0003871">
    <property type="term" value="F:5-methyltetrahydropteroyltriglutamate-homocysteine S-methyltransferase activity"/>
    <property type="evidence" value="ECO:0007669"/>
    <property type="project" value="InterPro"/>
</dbReference>
<dbReference type="AlphaFoldDB" id="U2R1K8"/>